<dbReference type="EMBL" id="CP032098">
    <property type="protein sequence ID" value="AXX91517.1"/>
    <property type="molecule type" value="Genomic_DNA"/>
</dbReference>
<feature type="domain" description="PAS" evidence="4">
    <location>
        <begin position="144"/>
        <end position="188"/>
    </location>
</feature>
<dbReference type="SMART" id="SM00091">
    <property type="entry name" value="PAS"/>
    <property type="match status" value="2"/>
</dbReference>
<evidence type="ECO:0000313" key="9">
    <source>
        <dbReference type="Proteomes" id="UP000221222"/>
    </source>
</evidence>
<dbReference type="InterPro" id="IPR035965">
    <property type="entry name" value="PAS-like_dom_sf"/>
</dbReference>
<dbReference type="PANTHER" id="PTHR45228:SF9">
    <property type="entry name" value="3'3'-CGAMP-SPECIFIC PHOSPHODIESTERASE 2"/>
    <property type="match status" value="1"/>
</dbReference>
<dbReference type="InterPro" id="IPR011006">
    <property type="entry name" value="CheY-like_superfamily"/>
</dbReference>
<keyword evidence="1" id="KW-0378">Hydrolase</keyword>
<evidence type="ECO:0000256" key="2">
    <source>
        <dbReference type="PROSITE-ProRule" id="PRU00169"/>
    </source>
</evidence>
<dbReference type="GO" id="GO:0000160">
    <property type="term" value="P:phosphorelay signal transduction system"/>
    <property type="evidence" value="ECO:0007669"/>
    <property type="project" value="InterPro"/>
</dbReference>
<gene>
    <name evidence="7" type="ORF">AMOL_0501</name>
    <name evidence="8" type="ORF">CPU12_09905</name>
</gene>
<dbReference type="GO" id="GO:0004112">
    <property type="term" value="F:cyclic-nucleotide phosphodiesterase activity"/>
    <property type="evidence" value="ECO:0007669"/>
    <property type="project" value="UniProtKB-ARBA"/>
</dbReference>
<evidence type="ECO:0000259" key="6">
    <source>
        <dbReference type="PROSITE" id="PS51832"/>
    </source>
</evidence>
<dbReference type="Proteomes" id="UP000262712">
    <property type="component" value="Chromosome"/>
</dbReference>
<evidence type="ECO:0000259" key="5">
    <source>
        <dbReference type="PROSITE" id="PS50113"/>
    </source>
</evidence>
<dbReference type="FunFam" id="1.10.3210.10:FF:000018">
    <property type="entry name" value="Two-component system response regulator"/>
    <property type="match status" value="1"/>
</dbReference>
<dbReference type="RefSeq" id="WP_099342959.1">
    <property type="nucleotide sequence ID" value="NZ_CP032098.1"/>
</dbReference>
<feature type="domain" description="PAS" evidence="4">
    <location>
        <begin position="298"/>
        <end position="333"/>
    </location>
</feature>
<dbReference type="Pfam" id="PF13487">
    <property type="entry name" value="HD_5"/>
    <property type="match status" value="1"/>
</dbReference>
<dbReference type="NCBIfam" id="TIGR00229">
    <property type="entry name" value="sensory_box"/>
    <property type="match status" value="2"/>
</dbReference>
<reference evidence="8 9" key="1">
    <citation type="submission" date="2017-09" db="EMBL/GenBank/DDBJ databases">
        <title>Arcobacter canalis sp. nov., a new species isolated from a water canal contaminated with urban sewage.</title>
        <authorList>
            <person name="Perez-Cataluna A."/>
            <person name="Salas-Masso N."/>
            <person name="Figueras M.J."/>
        </authorList>
    </citation>
    <scope>NUCLEOTIDE SEQUENCE [LARGE SCALE GENOMIC DNA]</scope>
    <source>
        <strain evidence="8 9">F98-3</strain>
    </source>
</reference>
<protein>
    <submittedName>
        <fullName evidence="7 8">Regulator</fullName>
    </submittedName>
</protein>
<dbReference type="InterPro" id="IPR037522">
    <property type="entry name" value="HD_GYP_dom"/>
</dbReference>
<dbReference type="EMBL" id="NXFY01000015">
    <property type="protein sequence ID" value="PHO17602.1"/>
    <property type="molecule type" value="Genomic_DNA"/>
</dbReference>
<reference evidence="7 10" key="2">
    <citation type="submission" date="2018-08" db="EMBL/GenBank/DDBJ databases">
        <title>Complete genome of the Arcobacter molluscorum type strain LMG 25693.</title>
        <authorList>
            <person name="Miller W.G."/>
            <person name="Yee E."/>
            <person name="Bono J.L."/>
        </authorList>
    </citation>
    <scope>NUCLEOTIDE SEQUENCE [LARGE SCALE GENOMIC DNA]</scope>
    <source>
        <strain evidence="7 10">CECT 7696</strain>
    </source>
</reference>
<dbReference type="Gene3D" id="3.30.450.20">
    <property type="entry name" value="PAS domain"/>
    <property type="match status" value="2"/>
</dbReference>
<dbReference type="SMART" id="SM00086">
    <property type="entry name" value="PAC"/>
    <property type="match status" value="2"/>
</dbReference>
<dbReference type="Gene3D" id="1.10.3210.10">
    <property type="entry name" value="Hypothetical protein af1432"/>
    <property type="match status" value="1"/>
</dbReference>
<dbReference type="PROSITE" id="PS50112">
    <property type="entry name" value="PAS"/>
    <property type="match status" value="2"/>
</dbReference>
<accession>A0A2G1DGH6</accession>
<evidence type="ECO:0000256" key="1">
    <source>
        <dbReference type="ARBA" id="ARBA00022801"/>
    </source>
</evidence>
<name>A0A2G1DGH6_9BACT</name>
<dbReference type="CDD" id="cd00130">
    <property type="entry name" value="PAS"/>
    <property type="match status" value="2"/>
</dbReference>
<dbReference type="KEGG" id="amol:AMOL_0501"/>
<dbReference type="InterPro" id="IPR000014">
    <property type="entry name" value="PAS"/>
</dbReference>
<dbReference type="Gene3D" id="3.40.50.2300">
    <property type="match status" value="1"/>
</dbReference>
<evidence type="ECO:0000313" key="10">
    <source>
        <dbReference type="Proteomes" id="UP000262712"/>
    </source>
</evidence>
<dbReference type="SUPFAM" id="SSF52172">
    <property type="entry name" value="CheY-like"/>
    <property type="match status" value="1"/>
</dbReference>
<dbReference type="SMART" id="SM00471">
    <property type="entry name" value="HDc"/>
    <property type="match status" value="1"/>
</dbReference>
<evidence type="ECO:0000313" key="7">
    <source>
        <dbReference type="EMBL" id="AXX91517.1"/>
    </source>
</evidence>
<dbReference type="PROSITE" id="PS50113">
    <property type="entry name" value="PAC"/>
    <property type="match status" value="2"/>
</dbReference>
<feature type="domain" description="PAC" evidence="5">
    <location>
        <begin position="217"/>
        <end position="269"/>
    </location>
</feature>
<evidence type="ECO:0000259" key="3">
    <source>
        <dbReference type="PROSITE" id="PS50110"/>
    </source>
</evidence>
<dbReference type="CDD" id="cd00077">
    <property type="entry name" value="HDc"/>
    <property type="match status" value="1"/>
</dbReference>
<dbReference type="SMART" id="SM00448">
    <property type="entry name" value="REC"/>
    <property type="match status" value="1"/>
</dbReference>
<dbReference type="InterPro" id="IPR001789">
    <property type="entry name" value="Sig_transdc_resp-reg_receiver"/>
</dbReference>
<dbReference type="InterPro" id="IPR001610">
    <property type="entry name" value="PAC"/>
</dbReference>
<dbReference type="GO" id="GO:0009214">
    <property type="term" value="P:cyclic nucleotide catabolic process"/>
    <property type="evidence" value="ECO:0007669"/>
    <property type="project" value="UniProtKB-ARBA"/>
</dbReference>
<organism evidence="8 9">
    <name type="scientific">Malaciobacter molluscorum LMG 25693</name>
    <dbReference type="NCBI Taxonomy" id="870501"/>
    <lineage>
        <taxon>Bacteria</taxon>
        <taxon>Pseudomonadati</taxon>
        <taxon>Campylobacterota</taxon>
        <taxon>Epsilonproteobacteria</taxon>
        <taxon>Campylobacterales</taxon>
        <taxon>Arcobacteraceae</taxon>
        <taxon>Malaciobacter</taxon>
    </lineage>
</organism>
<dbReference type="Pfam" id="PF00072">
    <property type="entry name" value="Response_reg"/>
    <property type="match status" value="1"/>
</dbReference>
<keyword evidence="2" id="KW-0597">Phosphoprotein</keyword>
<dbReference type="SUPFAM" id="SSF55785">
    <property type="entry name" value="PYP-like sensor domain (PAS domain)"/>
    <property type="match status" value="2"/>
</dbReference>
<dbReference type="InterPro" id="IPR000700">
    <property type="entry name" value="PAS-assoc_C"/>
</dbReference>
<dbReference type="PROSITE" id="PS51832">
    <property type="entry name" value="HD_GYP"/>
    <property type="match status" value="1"/>
</dbReference>
<dbReference type="SUPFAM" id="SSF109604">
    <property type="entry name" value="HD-domain/PDEase-like"/>
    <property type="match status" value="1"/>
</dbReference>
<feature type="domain" description="HD-GYP" evidence="6">
    <location>
        <begin position="406"/>
        <end position="603"/>
    </location>
</feature>
<evidence type="ECO:0000259" key="4">
    <source>
        <dbReference type="PROSITE" id="PS50112"/>
    </source>
</evidence>
<proteinExistence type="predicted"/>
<dbReference type="Proteomes" id="UP000221222">
    <property type="component" value="Unassembled WGS sequence"/>
</dbReference>
<dbReference type="Pfam" id="PF13426">
    <property type="entry name" value="PAS_9"/>
    <property type="match status" value="2"/>
</dbReference>
<keyword evidence="9" id="KW-1185">Reference proteome</keyword>
<dbReference type="PROSITE" id="PS50110">
    <property type="entry name" value="RESPONSE_REGULATORY"/>
    <property type="match status" value="1"/>
</dbReference>
<dbReference type="PANTHER" id="PTHR45228">
    <property type="entry name" value="CYCLIC DI-GMP PHOSPHODIESTERASE TM_0186-RELATED"/>
    <property type="match status" value="1"/>
</dbReference>
<dbReference type="AlphaFoldDB" id="A0A2G1DGH6"/>
<sequence>MNNIDEILSYLKQINLLYVEDDLSAMEEVSYFLQSKVRNLYTVKNGKKALEVFNENEIDIIITDIQMPIMSGLELANEIKKTSPKIPIIITTAFNDSQYLFDAINLGISNYITKPINLKILVENLFSVSKTVILERENKEIYNTLSQYKDIVDERSIISKTDQDGIITYVNKPFLKISGYSKEEIIGKPHSIIKHSDVDNKYYSEIWHVIKDEKKLWQGEFKNCSKDGYTYYLDTIIKPILDLNGNIIEYISLSNDITYLRETKEYFKNQTEKTSLDLKESINILNQYKDAINKSNIIVRVNKNRKIEHVNDAFIEATGYSREELIGQDYSFLKQPNLTKEEYEKLVEEIFSENGRRGIIVNETKDKKLLYCDVYTYPLKDLDGNIFEYIGIRHDITEIVELHKELENTQREIIYKLGEISESRSQETGQHVKRVAEYSKLLAIKYDLSEEEINTVFTASPMHDIGKISIPDAILHKPGKLDEQEWEIMKTHSKIGYDILKNSTRPILKAAAEISHSHHEKWDGSGYPQGLKGGDIPIFGRITAIADVFDALGSDRSYKKAWPIENILDLFHKERGKHFDPNLVDIFFENIDEFLKIRDKFKD</sequence>
<feature type="domain" description="PAC" evidence="5">
    <location>
        <begin position="354"/>
        <end position="408"/>
    </location>
</feature>
<dbReference type="InterPro" id="IPR052020">
    <property type="entry name" value="Cyclic_di-GMP/3'3'-cGAMP_PDE"/>
</dbReference>
<feature type="domain" description="Response regulatory" evidence="3">
    <location>
        <begin position="15"/>
        <end position="129"/>
    </location>
</feature>
<feature type="modified residue" description="4-aspartylphosphate" evidence="2">
    <location>
        <position position="64"/>
    </location>
</feature>
<dbReference type="InterPro" id="IPR003607">
    <property type="entry name" value="HD/PDEase_dom"/>
</dbReference>
<evidence type="ECO:0000313" key="8">
    <source>
        <dbReference type="EMBL" id="PHO17602.1"/>
    </source>
</evidence>